<sequence length="762" mass="87157">MTQSAQSTTLFQRNKHIYIQEEDKLKDILSDEAFHEKVISWLESTITELDLQFEICDQKLAELQQNISVESGNYWCSKTVIKHCNLHLDVKNISSSGADTEQHATIPEVVHAVSSLQLLKTQPFITPKQKRFIEQCEAELSSVVFEPRELGFISNALRVKLREGSNARSLLGSLAEFQNTIEVLSPDVDKCEQLLEASISNGEMALAEEISERQLKIYERILQLITDQYPIITNHYVESRVNDRRQRWAIFRMADKDITAVIEGKNRQIEACEEDLLKIKEQIENYNNDDTHQRKRYETDRGLSDEFLQKNREQQQGVWNRMFELAREMQQCQVELSKLAQKRRKEIERRLQMEEREAGRRSGHESFLKAVSEHAQKLQNIVTNAIKAKDLATSLNNFVLDGCDTIASKVDKRQNTFSEMLRAIQSHHFKRYSDYYLAASRYLYRKERRLMQLDEEIRDNEIKKELHTESLDVNAKKYVEANKILLLKRRELGHQIVAIRANLDKASEDIEPTLSSLRFAGVEYVHPSEIAKKVNLNRHSTILDYREKVTPSTTFDEKVKVEEEKTLLQIRAAIEQENSERASYRRTQLPMLEAKYRTPLQRQVGALLDRRLNDTPSAGSPSASYPKAVTHPLPGHQKVPGTHGAGGEEPDRAAATLSAKPSHLVSSRRNSLEEMGDGLGGDASTASHGVQLGINDVLRVEGRSLRALYPYKARAPDELTFDEGEVIVCVSRAQEEGWLKGVCNQRTGLFPINYVAPCDEDD</sequence>
<dbReference type="VEuPathDB" id="TriTrypDB:TEOVI_000038900"/>
<keyword evidence="3" id="KW-0175">Coiled coil</keyword>
<accession>A0A1G4I5J5</accession>
<dbReference type="GeneID" id="92374329"/>
<evidence type="ECO:0000256" key="1">
    <source>
        <dbReference type="ARBA" id="ARBA00022443"/>
    </source>
</evidence>
<comment type="caution">
    <text evidence="6">The sequence shown here is derived from an EMBL/GenBank/DDBJ whole genome shotgun (WGS) entry which is preliminary data.</text>
</comment>
<feature type="compositionally biased region" description="Polar residues" evidence="4">
    <location>
        <begin position="614"/>
        <end position="623"/>
    </location>
</feature>
<name>A0A1G4I5J5_TRYEQ</name>
<evidence type="ECO:0000259" key="5">
    <source>
        <dbReference type="PROSITE" id="PS50002"/>
    </source>
</evidence>
<dbReference type="PROSITE" id="PS50002">
    <property type="entry name" value="SH3"/>
    <property type="match status" value="1"/>
</dbReference>
<dbReference type="Pfam" id="PF05149">
    <property type="entry name" value="Flagellar_rod"/>
    <property type="match status" value="1"/>
</dbReference>
<feature type="region of interest" description="Disordered" evidence="4">
    <location>
        <begin position="612"/>
        <end position="675"/>
    </location>
</feature>
<dbReference type="EMBL" id="CZPT02000654">
    <property type="protein sequence ID" value="SCU66978.1"/>
    <property type="molecule type" value="Genomic_DNA"/>
</dbReference>
<evidence type="ECO:0000313" key="7">
    <source>
        <dbReference type="Proteomes" id="UP000195570"/>
    </source>
</evidence>
<dbReference type="RefSeq" id="XP_067078348.1">
    <property type="nucleotide sequence ID" value="XM_067222247.1"/>
</dbReference>
<protein>
    <submittedName>
        <fullName evidence="6">Paraflagellar rod protein, putative</fullName>
    </submittedName>
</protein>
<keyword evidence="7" id="KW-1185">Reference proteome</keyword>
<feature type="domain" description="SH3" evidence="5">
    <location>
        <begin position="700"/>
        <end position="760"/>
    </location>
</feature>
<dbReference type="Gene3D" id="2.30.30.40">
    <property type="entry name" value="SH3 Domains"/>
    <property type="match status" value="1"/>
</dbReference>
<dbReference type="Pfam" id="PF14604">
    <property type="entry name" value="SH3_9"/>
    <property type="match status" value="1"/>
</dbReference>
<dbReference type="InterPro" id="IPR001452">
    <property type="entry name" value="SH3_domain"/>
</dbReference>
<dbReference type="PRINTS" id="PR00452">
    <property type="entry name" value="SH3DOMAIN"/>
</dbReference>
<evidence type="ECO:0000313" key="6">
    <source>
        <dbReference type="EMBL" id="SCU66978.1"/>
    </source>
</evidence>
<feature type="coiled-coil region" evidence="3">
    <location>
        <begin position="262"/>
        <end position="289"/>
    </location>
</feature>
<evidence type="ECO:0000256" key="4">
    <source>
        <dbReference type="SAM" id="MobiDB-lite"/>
    </source>
</evidence>
<dbReference type="InterPro" id="IPR007824">
    <property type="entry name" value="Flagellar_rod"/>
</dbReference>
<dbReference type="PANTHER" id="PTHR34732">
    <property type="entry name" value="69 KDA PARAFLAGELLAR ROD PROTEIN-RELATED"/>
    <property type="match status" value="1"/>
</dbReference>
<organism evidence="6 7">
    <name type="scientific">Trypanosoma equiperdum</name>
    <dbReference type="NCBI Taxonomy" id="5694"/>
    <lineage>
        <taxon>Eukaryota</taxon>
        <taxon>Discoba</taxon>
        <taxon>Euglenozoa</taxon>
        <taxon>Kinetoplastea</taxon>
        <taxon>Metakinetoplastina</taxon>
        <taxon>Trypanosomatida</taxon>
        <taxon>Trypanosomatidae</taxon>
        <taxon>Trypanosoma</taxon>
    </lineage>
</organism>
<dbReference type="Proteomes" id="UP000195570">
    <property type="component" value="Unassembled WGS sequence"/>
</dbReference>
<evidence type="ECO:0000256" key="2">
    <source>
        <dbReference type="PROSITE-ProRule" id="PRU00192"/>
    </source>
</evidence>
<reference evidence="6" key="1">
    <citation type="submission" date="2016-09" db="EMBL/GenBank/DDBJ databases">
        <authorList>
            <person name="Hebert L."/>
            <person name="Moumen B."/>
        </authorList>
    </citation>
    <scope>NUCLEOTIDE SEQUENCE [LARGE SCALE GENOMIC DNA]</scope>
    <source>
        <strain evidence="6">OVI</strain>
    </source>
</reference>
<dbReference type="SUPFAM" id="SSF50044">
    <property type="entry name" value="SH3-domain"/>
    <property type="match status" value="1"/>
</dbReference>
<keyword evidence="1 2" id="KW-0728">SH3 domain</keyword>
<dbReference type="PANTHER" id="PTHR34732:SF5">
    <property type="entry name" value="ROD PROTEIN, PUTATIVE-RELATED"/>
    <property type="match status" value="1"/>
</dbReference>
<proteinExistence type="predicted"/>
<dbReference type="GO" id="GO:0031514">
    <property type="term" value="C:motile cilium"/>
    <property type="evidence" value="ECO:0007669"/>
    <property type="project" value="InterPro"/>
</dbReference>
<dbReference type="GO" id="GO:0005516">
    <property type="term" value="F:calmodulin binding"/>
    <property type="evidence" value="ECO:0007669"/>
    <property type="project" value="InterPro"/>
</dbReference>
<dbReference type="InterPro" id="IPR053120">
    <property type="entry name" value="PFR_Component"/>
</dbReference>
<dbReference type="SMART" id="SM00326">
    <property type="entry name" value="SH3"/>
    <property type="match status" value="1"/>
</dbReference>
<feature type="coiled-coil region" evidence="3">
    <location>
        <begin position="322"/>
        <end position="357"/>
    </location>
</feature>
<evidence type="ECO:0000256" key="3">
    <source>
        <dbReference type="SAM" id="Coils"/>
    </source>
</evidence>
<gene>
    <name evidence="6" type="ORF">TEOVI_000038900</name>
</gene>
<dbReference type="InterPro" id="IPR036028">
    <property type="entry name" value="SH3-like_dom_sf"/>
</dbReference>
<dbReference type="AlphaFoldDB" id="A0A1G4I5J5"/>